<protein>
    <recommendedName>
        <fullName evidence="1">UPF0033 domain-containing protein</fullName>
    </recommendedName>
</protein>
<evidence type="ECO:0000313" key="2">
    <source>
        <dbReference type="EMBL" id="AHB36356.1"/>
    </source>
</evidence>
<dbReference type="SUPFAM" id="SSF64307">
    <property type="entry name" value="SirA-like"/>
    <property type="match status" value="1"/>
</dbReference>
<dbReference type="EMBL" id="CP006682">
    <property type="protein sequence ID" value="AHB36356.1"/>
    <property type="molecule type" value="Genomic_DNA"/>
</dbReference>
<dbReference type="CDD" id="cd00291">
    <property type="entry name" value="SirA_YedF_YeeD"/>
    <property type="match status" value="1"/>
</dbReference>
<proteinExistence type="predicted"/>
<reference evidence="2 3" key="1">
    <citation type="journal article" date="2014" name="Genome Announc.">
        <title>Complete Genome Sequence of Spiroplasma apis B31T (ATCC 33834), a Bacterium Associated with May Disease of Honeybees (Apis mellifera).</title>
        <authorList>
            <person name="Ku C."/>
            <person name="Lo W.S."/>
            <person name="Chen L.L."/>
            <person name="Kuo C.H."/>
        </authorList>
    </citation>
    <scope>NUCLEOTIDE SEQUENCE [LARGE SCALE GENOMIC DNA]</scope>
    <source>
        <strain evidence="2">B31</strain>
    </source>
</reference>
<dbReference type="RefSeq" id="WP_023789361.1">
    <property type="nucleotide sequence ID" value="NC_022998.1"/>
</dbReference>
<dbReference type="Proteomes" id="UP000018550">
    <property type="component" value="Chromosome"/>
</dbReference>
<accession>V5RJR3</accession>
<name>V5RJR3_SPIAP</name>
<dbReference type="KEGG" id="sapi:SAPIS_v1c05110"/>
<evidence type="ECO:0000313" key="3">
    <source>
        <dbReference type="Proteomes" id="UP000018550"/>
    </source>
</evidence>
<dbReference type="PATRIC" id="fig|1276258.3.peg.517"/>
<dbReference type="Gene3D" id="3.30.110.40">
    <property type="entry name" value="TusA-like domain"/>
    <property type="match status" value="1"/>
</dbReference>
<sequence length="76" mass="8746">MMQNDKKVRGDFKNYSCPVPLIETKKLIDNNLPGTSFIIEVKSLNAKDNISAMLDDLKYEHESINKGDYYEISFTI</sequence>
<dbReference type="HOGENOM" id="CLU_2652633_0_0_14"/>
<dbReference type="OrthoDB" id="9797352at2"/>
<dbReference type="InterPro" id="IPR036868">
    <property type="entry name" value="TusA-like_sf"/>
</dbReference>
<dbReference type="AlphaFoldDB" id="V5RJR3"/>
<organism evidence="2 3">
    <name type="scientific">Spiroplasma apis B31</name>
    <dbReference type="NCBI Taxonomy" id="1276258"/>
    <lineage>
        <taxon>Bacteria</taxon>
        <taxon>Bacillati</taxon>
        <taxon>Mycoplasmatota</taxon>
        <taxon>Mollicutes</taxon>
        <taxon>Entomoplasmatales</taxon>
        <taxon>Spiroplasmataceae</taxon>
        <taxon>Spiroplasma</taxon>
    </lineage>
</organism>
<keyword evidence="3" id="KW-1185">Reference proteome</keyword>
<dbReference type="Pfam" id="PF01206">
    <property type="entry name" value="TusA"/>
    <property type="match status" value="1"/>
</dbReference>
<evidence type="ECO:0000259" key="1">
    <source>
        <dbReference type="Pfam" id="PF01206"/>
    </source>
</evidence>
<feature type="domain" description="UPF0033" evidence="1">
    <location>
        <begin position="11"/>
        <end position="72"/>
    </location>
</feature>
<dbReference type="InterPro" id="IPR001455">
    <property type="entry name" value="TusA-like"/>
</dbReference>
<dbReference type="STRING" id="1276258.SAPIS_v1c05110"/>
<gene>
    <name evidence="2" type="ORF">SAPIS_v1c05110</name>
</gene>